<comment type="caution">
    <text evidence="2">The sequence shown here is derived from an EMBL/GenBank/DDBJ whole genome shotgun (WGS) entry which is preliminary data.</text>
</comment>
<proteinExistence type="predicted"/>
<organism evidence="2 3">
    <name type="scientific">Sagittula marina</name>
    <dbReference type="NCBI Taxonomy" id="943940"/>
    <lineage>
        <taxon>Bacteria</taxon>
        <taxon>Pseudomonadati</taxon>
        <taxon>Pseudomonadota</taxon>
        <taxon>Alphaproteobacteria</taxon>
        <taxon>Rhodobacterales</taxon>
        <taxon>Roseobacteraceae</taxon>
        <taxon>Sagittula</taxon>
    </lineage>
</organism>
<dbReference type="EMBL" id="JACIEJ010000008">
    <property type="protein sequence ID" value="MBB3987042.1"/>
    <property type="molecule type" value="Genomic_DNA"/>
</dbReference>
<keyword evidence="1" id="KW-0472">Membrane</keyword>
<evidence type="ECO:0000256" key="1">
    <source>
        <dbReference type="SAM" id="Phobius"/>
    </source>
</evidence>
<accession>A0A7W6DUB2</accession>
<dbReference type="Proteomes" id="UP000541426">
    <property type="component" value="Unassembled WGS sequence"/>
</dbReference>
<evidence type="ECO:0000313" key="2">
    <source>
        <dbReference type="EMBL" id="MBB3987042.1"/>
    </source>
</evidence>
<keyword evidence="1" id="KW-1133">Transmembrane helix</keyword>
<keyword evidence="1" id="KW-0812">Transmembrane</keyword>
<gene>
    <name evidence="2" type="ORF">GGQ68_003386</name>
</gene>
<feature type="transmembrane region" description="Helical" evidence="1">
    <location>
        <begin position="53"/>
        <end position="73"/>
    </location>
</feature>
<name>A0A7W6DUB2_9RHOB</name>
<protein>
    <submittedName>
        <fullName evidence="2">Uncharacterized protein</fullName>
    </submittedName>
</protein>
<dbReference type="RefSeq" id="WP_183967875.1">
    <property type="nucleotide sequence ID" value="NZ_BAABBZ010000019.1"/>
</dbReference>
<evidence type="ECO:0000313" key="3">
    <source>
        <dbReference type="Proteomes" id="UP000541426"/>
    </source>
</evidence>
<sequence>MSRTVLTDSFLDQAAMAAIAQDPESPVRQTAPAPFVPYRGARQWEEEHPARPVIWALVGTVVPAFWAGTIYWLTQAVY</sequence>
<dbReference type="AlphaFoldDB" id="A0A7W6DUB2"/>
<keyword evidence="3" id="KW-1185">Reference proteome</keyword>
<reference evidence="2 3" key="1">
    <citation type="submission" date="2020-08" db="EMBL/GenBank/DDBJ databases">
        <title>Genomic Encyclopedia of Type Strains, Phase IV (KMG-IV): sequencing the most valuable type-strain genomes for metagenomic binning, comparative biology and taxonomic classification.</title>
        <authorList>
            <person name="Goeker M."/>
        </authorList>
    </citation>
    <scope>NUCLEOTIDE SEQUENCE [LARGE SCALE GENOMIC DNA]</scope>
    <source>
        <strain evidence="2 3">DSM 102235</strain>
    </source>
</reference>